<evidence type="ECO:0000313" key="4">
    <source>
        <dbReference type="Proteomes" id="UP001161247"/>
    </source>
</evidence>
<reference evidence="3" key="1">
    <citation type="submission" date="2023-03" db="EMBL/GenBank/DDBJ databases">
        <authorList>
            <person name="Julca I."/>
        </authorList>
    </citation>
    <scope>NUCLEOTIDE SEQUENCE</scope>
</reference>
<dbReference type="SUPFAM" id="SSF101148">
    <property type="entry name" value="Plant invertase/pectin methylesterase inhibitor"/>
    <property type="match status" value="1"/>
</dbReference>
<dbReference type="GO" id="GO:0004857">
    <property type="term" value="F:enzyme inhibitor activity"/>
    <property type="evidence" value="ECO:0007669"/>
    <property type="project" value="InterPro"/>
</dbReference>
<name>A0AAV1DUF7_OLDCO</name>
<feature type="domain" description="Pectinesterase inhibitor" evidence="2">
    <location>
        <begin position="23"/>
        <end position="157"/>
    </location>
</feature>
<dbReference type="Proteomes" id="UP001161247">
    <property type="component" value="Chromosome 6"/>
</dbReference>
<organism evidence="3 4">
    <name type="scientific">Oldenlandia corymbosa var. corymbosa</name>
    <dbReference type="NCBI Taxonomy" id="529605"/>
    <lineage>
        <taxon>Eukaryota</taxon>
        <taxon>Viridiplantae</taxon>
        <taxon>Streptophyta</taxon>
        <taxon>Embryophyta</taxon>
        <taxon>Tracheophyta</taxon>
        <taxon>Spermatophyta</taxon>
        <taxon>Magnoliopsida</taxon>
        <taxon>eudicotyledons</taxon>
        <taxon>Gunneridae</taxon>
        <taxon>Pentapetalae</taxon>
        <taxon>asterids</taxon>
        <taxon>lamiids</taxon>
        <taxon>Gentianales</taxon>
        <taxon>Rubiaceae</taxon>
        <taxon>Rubioideae</taxon>
        <taxon>Spermacoceae</taxon>
        <taxon>Hedyotis-Oldenlandia complex</taxon>
        <taxon>Oldenlandia</taxon>
    </lineage>
</organism>
<feature type="signal peptide" evidence="1">
    <location>
        <begin position="1"/>
        <end position="24"/>
    </location>
</feature>
<sequence>MARVEVANFVLISILGFFLSNAVAATDFRQLCGQTSHKDVCISVIQSDPRNNLKNSPSAICTILNDKAQSATDPFLSEDLKSCSADYDEIVSTLKALNFSVLNNQTYVDLNIGLSLVASRPDDCEDSFKLNQPKPIRSPLTADNKILGDIISTTWNVLNLDHCGNITCQ</sequence>
<dbReference type="EMBL" id="OX459123">
    <property type="protein sequence ID" value="CAI9110560.1"/>
    <property type="molecule type" value="Genomic_DNA"/>
</dbReference>
<proteinExistence type="predicted"/>
<gene>
    <name evidence="3" type="ORF">OLC1_LOCUS18178</name>
</gene>
<evidence type="ECO:0000313" key="3">
    <source>
        <dbReference type="EMBL" id="CAI9110560.1"/>
    </source>
</evidence>
<dbReference type="AlphaFoldDB" id="A0AAV1DUF7"/>
<dbReference type="SMART" id="SM00856">
    <property type="entry name" value="PMEI"/>
    <property type="match status" value="1"/>
</dbReference>
<protein>
    <submittedName>
        <fullName evidence="3">OLC1v1010611C1</fullName>
    </submittedName>
</protein>
<feature type="chain" id="PRO_5043561437" evidence="1">
    <location>
        <begin position="25"/>
        <end position="169"/>
    </location>
</feature>
<evidence type="ECO:0000256" key="1">
    <source>
        <dbReference type="SAM" id="SignalP"/>
    </source>
</evidence>
<dbReference type="Pfam" id="PF04043">
    <property type="entry name" value="PMEI"/>
    <property type="match status" value="1"/>
</dbReference>
<dbReference type="Gene3D" id="1.20.140.40">
    <property type="entry name" value="Invertase/pectin methylesterase inhibitor family protein"/>
    <property type="match status" value="1"/>
</dbReference>
<dbReference type="CDD" id="cd14859">
    <property type="entry name" value="PMEI_like"/>
    <property type="match status" value="1"/>
</dbReference>
<dbReference type="InterPro" id="IPR035513">
    <property type="entry name" value="Invertase/methylesterase_inhib"/>
</dbReference>
<dbReference type="InterPro" id="IPR006501">
    <property type="entry name" value="Pectinesterase_inhib_dom"/>
</dbReference>
<evidence type="ECO:0000259" key="2">
    <source>
        <dbReference type="SMART" id="SM00856"/>
    </source>
</evidence>
<keyword evidence="4" id="KW-1185">Reference proteome</keyword>
<keyword evidence="1" id="KW-0732">Signal</keyword>
<accession>A0AAV1DUF7</accession>